<dbReference type="Proteomes" id="UP000017148">
    <property type="component" value="Unassembled WGS sequence"/>
</dbReference>
<name>U7D4Y5_9BACT</name>
<dbReference type="RefSeq" id="WP_022636898.1">
    <property type="nucleotide sequence ID" value="NZ_ASJR01000011.1"/>
</dbReference>
<accession>U7D4Y5</accession>
<dbReference type="EMBL" id="ASJR01000011">
    <property type="protein sequence ID" value="ERP31579.1"/>
    <property type="molecule type" value="Genomic_DNA"/>
</dbReference>
<proteinExistence type="predicted"/>
<evidence type="ECO:0000313" key="2">
    <source>
        <dbReference type="EMBL" id="ERP31579.1"/>
    </source>
</evidence>
<evidence type="ECO:0000313" key="3">
    <source>
        <dbReference type="Proteomes" id="UP000017148"/>
    </source>
</evidence>
<feature type="chain" id="PRO_5004679024" description="Lipoprotein" evidence="1">
    <location>
        <begin position="23"/>
        <end position="114"/>
    </location>
</feature>
<evidence type="ECO:0008006" key="4">
    <source>
        <dbReference type="Google" id="ProtNLM"/>
    </source>
</evidence>
<protein>
    <recommendedName>
        <fullName evidence="4">Lipoprotein</fullName>
    </recommendedName>
</protein>
<dbReference type="PROSITE" id="PS51257">
    <property type="entry name" value="PROKAR_LIPOPROTEIN"/>
    <property type="match status" value="1"/>
</dbReference>
<dbReference type="AlphaFoldDB" id="U7D4Y5"/>
<keyword evidence="3" id="KW-1185">Reference proteome</keyword>
<feature type="signal peptide" evidence="1">
    <location>
        <begin position="1"/>
        <end position="22"/>
    </location>
</feature>
<gene>
    <name evidence="2" type="ORF">CALK_1442</name>
</gene>
<organism evidence="2 3">
    <name type="scientific">Chitinivibrio alkaliphilus ACht1</name>
    <dbReference type="NCBI Taxonomy" id="1313304"/>
    <lineage>
        <taxon>Bacteria</taxon>
        <taxon>Pseudomonadati</taxon>
        <taxon>Fibrobacterota</taxon>
        <taxon>Chitinivibrionia</taxon>
        <taxon>Chitinivibrionales</taxon>
        <taxon>Chitinivibrionaceae</taxon>
        <taxon>Chitinivibrio</taxon>
    </lineage>
</organism>
<evidence type="ECO:0000256" key="1">
    <source>
        <dbReference type="SAM" id="SignalP"/>
    </source>
</evidence>
<keyword evidence="1" id="KW-0732">Signal</keyword>
<sequence>MRHTLVVSLLLLFGACSSTAQRADFAKEALLRLCESDLEHIVATTNPKALHAEPYFKIVETSEYGDRSLFQFRAVVDFYHMDIEPITFKIRRKYRFHRNKRQWERYHNELIRAD</sequence>
<dbReference type="STRING" id="1313304.CALK_1442"/>
<reference evidence="2 3" key="1">
    <citation type="journal article" date="2013" name="Environ. Microbiol.">
        <title>Genome analysis of Chitinivibrio alkaliphilus gen. nov., sp. nov., a novel extremely haloalkaliphilic anaerobic chitinolytic bacterium from the candidate phylum Termite Group 3.</title>
        <authorList>
            <person name="Sorokin D.Y."/>
            <person name="Gumerov V.M."/>
            <person name="Rakitin A.L."/>
            <person name="Beletsky A.V."/>
            <person name="Damste J.S."/>
            <person name="Muyzer G."/>
            <person name="Mardanov A.V."/>
            <person name="Ravin N.V."/>
        </authorList>
    </citation>
    <scope>NUCLEOTIDE SEQUENCE [LARGE SCALE GENOMIC DNA]</scope>
    <source>
        <strain evidence="2 3">ACht1</strain>
    </source>
</reference>
<comment type="caution">
    <text evidence="2">The sequence shown here is derived from an EMBL/GenBank/DDBJ whole genome shotgun (WGS) entry which is preliminary data.</text>
</comment>